<keyword evidence="1" id="KW-0805">Transcription regulation</keyword>
<dbReference type="PANTHER" id="PTHR30204">
    <property type="entry name" value="REDOX-CYCLING DRUG-SENSING TRANSCRIPTIONAL ACTIVATOR SOXR"/>
    <property type="match status" value="1"/>
</dbReference>
<organism evidence="5 6">
    <name type="scientific">Paenibacillus turicensis</name>
    <dbReference type="NCBI Taxonomy" id="160487"/>
    <lineage>
        <taxon>Bacteria</taxon>
        <taxon>Bacillati</taxon>
        <taxon>Bacillota</taxon>
        <taxon>Bacilli</taxon>
        <taxon>Bacillales</taxon>
        <taxon>Paenibacillaceae</taxon>
        <taxon>Paenibacillus</taxon>
    </lineage>
</organism>
<evidence type="ECO:0000313" key="6">
    <source>
        <dbReference type="Proteomes" id="UP001519272"/>
    </source>
</evidence>
<dbReference type="Pfam" id="PF00376">
    <property type="entry name" value="MerR"/>
    <property type="match status" value="1"/>
</dbReference>
<gene>
    <name evidence="5" type="ORF">J2Z32_001513</name>
</gene>
<dbReference type="EMBL" id="JAGGKG010000005">
    <property type="protein sequence ID" value="MBP1904889.1"/>
    <property type="molecule type" value="Genomic_DNA"/>
</dbReference>
<keyword evidence="6" id="KW-1185">Reference proteome</keyword>
<evidence type="ECO:0000256" key="1">
    <source>
        <dbReference type="ARBA" id="ARBA00023015"/>
    </source>
</evidence>
<name>A0ABS4FR59_9BACL</name>
<dbReference type="PANTHER" id="PTHR30204:SF94">
    <property type="entry name" value="HEAVY METAL-DEPENDENT TRANSCRIPTIONAL REGULATOR HI_0293-RELATED"/>
    <property type="match status" value="1"/>
</dbReference>
<keyword evidence="3" id="KW-0804">Transcription</keyword>
<evidence type="ECO:0000256" key="2">
    <source>
        <dbReference type="ARBA" id="ARBA00023125"/>
    </source>
</evidence>
<dbReference type="Gene3D" id="1.10.1660.10">
    <property type="match status" value="2"/>
</dbReference>
<evidence type="ECO:0000256" key="3">
    <source>
        <dbReference type="ARBA" id="ARBA00023163"/>
    </source>
</evidence>
<accession>A0ABS4FR59</accession>
<dbReference type="InterPro" id="IPR009061">
    <property type="entry name" value="DNA-bd_dom_put_sf"/>
</dbReference>
<dbReference type="CDD" id="cd00592">
    <property type="entry name" value="HTH_MerR-like"/>
    <property type="match status" value="1"/>
</dbReference>
<dbReference type="InterPro" id="IPR047057">
    <property type="entry name" value="MerR_fam"/>
</dbReference>
<protein>
    <submittedName>
        <fullName evidence="5">DNA-binding transcriptional MerR regulator</fullName>
    </submittedName>
</protein>
<dbReference type="Proteomes" id="UP001519272">
    <property type="component" value="Unassembled WGS sequence"/>
</dbReference>
<evidence type="ECO:0000259" key="4">
    <source>
        <dbReference type="PROSITE" id="PS50937"/>
    </source>
</evidence>
<dbReference type="Pfam" id="PF13411">
    <property type="entry name" value="MerR_1"/>
    <property type="match status" value="1"/>
</dbReference>
<dbReference type="PROSITE" id="PS00552">
    <property type="entry name" value="HTH_MERR_1"/>
    <property type="match status" value="1"/>
</dbReference>
<proteinExistence type="predicted"/>
<dbReference type="GO" id="GO:0003677">
    <property type="term" value="F:DNA binding"/>
    <property type="evidence" value="ECO:0007669"/>
    <property type="project" value="UniProtKB-KW"/>
</dbReference>
<keyword evidence="2 5" id="KW-0238">DNA-binding</keyword>
<dbReference type="PROSITE" id="PS50937">
    <property type="entry name" value="HTH_MERR_2"/>
    <property type="match status" value="2"/>
</dbReference>
<comment type="caution">
    <text evidence="5">The sequence shown here is derived from an EMBL/GenBank/DDBJ whole genome shotgun (WGS) entry which is preliminary data.</text>
</comment>
<evidence type="ECO:0000313" key="5">
    <source>
        <dbReference type="EMBL" id="MBP1904889.1"/>
    </source>
</evidence>
<dbReference type="InterPro" id="IPR000551">
    <property type="entry name" value="MerR-type_HTH_dom"/>
</dbReference>
<dbReference type="SUPFAM" id="SSF46955">
    <property type="entry name" value="Putative DNA-binding domain"/>
    <property type="match status" value="2"/>
</dbReference>
<feature type="domain" description="HTH merR-type" evidence="4">
    <location>
        <begin position="3"/>
        <end position="68"/>
    </location>
</feature>
<feature type="domain" description="HTH merR-type" evidence="4">
    <location>
        <begin position="137"/>
        <end position="193"/>
    </location>
</feature>
<dbReference type="RefSeq" id="WP_210088554.1">
    <property type="nucleotide sequence ID" value="NZ_JAGGKG010000005.1"/>
</dbReference>
<reference evidence="5 6" key="1">
    <citation type="submission" date="2021-03" db="EMBL/GenBank/DDBJ databases">
        <title>Genomic Encyclopedia of Type Strains, Phase IV (KMG-IV): sequencing the most valuable type-strain genomes for metagenomic binning, comparative biology and taxonomic classification.</title>
        <authorList>
            <person name="Goeker M."/>
        </authorList>
    </citation>
    <scope>NUCLEOTIDE SEQUENCE [LARGE SCALE GENOMIC DNA]</scope>
    <source>
        <strain evidence="5 6">DSM 14349</strain>
    </source>
</reference>
<sequence length="255" mass="29204">MNTYTTSEVANCVGIHPNTVRLYEQLGFISKPERKQNGYRIYTDLHLQQVKLIRTGFKIEVIQNGLRKQVIAIIKCAAARNYDKAIELTLKYLGQIKREQRNAEEAIVIAEQIINGNEQQLASGTLTRKQTADYLCISIDTLRNWEMNGLLTIKRKHNGYCVYTAKDLQRLKLISSLRCANYSLSAILRMLNALSQYEHTRVNIRQVIDTPTPSDDIITVCDQLLTSLQDTEQNAHNMSLLLYEMKKFDKPSPPL</sequence>
<dbReference type="SMART" id="SM00422">
    <property type="entry name" value="HTH_MERR"/>
    <property type="match status" value="2"/>
</dbReference>